<accession>A0A4C1UQS5</accession>
<dbReference type="OrthoDB" id="8123886at2759"/>
<gene>
    <name evidence="1" type="ORF">EVAR_11794_1</name>
</gene>
<name>A0A4C1UQS5_EUMVA</name>
<reference evidence="1 2" key="1">
    <citation type="journal article" date="2019" name="Commun. Biol.">
        <title>The bagworm genome reveals a unique fibroin gene that provides high tensile strength.</title>
        <authorList>
            <person name="Kono N."/>
            <person name="Nakamura H."/>
            <person name="Ohtoshi R."/>
            <person name="Tomita M."/>
            <person name="Numata K."/>
            <person name="Arakawa K."/>
        </authorList>
    </citation>
    <scope>NUCLEOTIDE SEQUENCE [LARGE SCALE GENOMIC DNA]</scope>
</reference>
<protein>
    <submittedName>
        <fullName evidence="1">Uncharacterized protein</fullName>
    </submittedName>
</protein>
<proteinExistence type="predicted"/>
<evidence type="ECO:0000313" key="2">
    <source>
        <dbReference type="Proteomes" id="UP000299102"/>
    </source>
</evidence>
<sequence length="96" mass="11374">MPTAIAVAIDEADVIAPRIPKKLRRPPPLFIHDKGRWASKFNRRPSRTFAIYPPFSRHLKFAYYIYSIKEEREFRVVLREVPKELPIEEVKEDLLV</sequence>
<dbReference type="AlphaFoldDB" id="A0A4C1UQS5"/>
<dbReference type="Proteomes" id="UP000299102">
    <property type="component" value="Unassembled WGS sequence"/>
</dbReference>
<comment type="caution">
    <text evidence="1">The sequence shown here is derived from an EMBL/GenBank/DDBJ whole genome shotgun (WGS) entry which is preliminary data.</text>
</comment>
<organism evidence="1 2">
    <name type="scientific">Eumeta variegata</name>
    <name type="common">Bagworm moth</name>
    <name type="synonym">Eumeta japonica</name>
    <dbReference type="NCBI Taxonomy" id="151549"/>
    <lineage>
        <taxon>Eukaryota</taxon>
        <taxon>Metazoa</taxon>
        <taxon>Ecdysozoa</taxon>
        <taxon>Arthropoda</taxon>
        <taxon>Hexapoda</taxon>
        <taxon>Insecta</taxon>
        <taxon>Pterygota</taxon>
        <taxon>Neoptera</taxon>
        <taxon>Endopterygota</taxon>
        <taxon>Lepidoptera</taxon>
        <taxon>Glossata</taxon>
        <taxon>Ditrysia</taxon>
        <taxon>Tineoidea</taxon>
        <taxon>Psychidae</taxon>
        <taxon>Oiketicinae</taxon>
        <taxon>Eumeta</taxon>
    </lineage>
</organism>
<keyword evidence="2" id="KW-1185">Reference proteome</keyword>
<evidence type="ECO:0000313" key="1">
    <source>
        <dbReference type="EMBL" id="GBP28332.1"/>
    </source>
</evidence>
<dbReference type="EMBL" id="BGZK01000205">
    <property type="protein sequence ID" value="GBP28332.1"/>
    <property type="molecule type" value="Genomic_DNA"/>
</dbReference>